<dbReference type="AlphaFoldDB" id="A0A0J7XH76"/>
<dbReference type="Proteomes" id="UP000052268">
    <property type="component" value="Unassembled WGS sequence"/>
</dbReference>
<accession>A0A0J7XH76</accession>
<name>A0A0J7XH76_9SPHN</name>
<gene>
    <name evidence="3" type="ORF">V474_05040</name>
</gene>
<proteinExistence type="predicted"/>
<evidence type="ECO:0000256" key="2">
    <source>
        <dbReference type="SAM" id="SignalP"/>
    </source>
</evidence>
<dbReference type="EMBL" id="JACU01000013">
    <property type="protein sequence ID" value="KMS51122.1"/>
    <property type="molecule type" value="Genomic_DNA"/>
</dbReference>
<protein>
    <submittedName>
        <fullName evidence="3">Flp pilus assembly protein TadD</fullName>
    </submittedName>
</protein>
<keyword evidence="4" id="KW-1185">Reference proteome</keyword>
<feature type="chain" id="PRO_5005291444" evidence="2">
    <location>
        <begin position="24"/>
        <end position="230"/>
    </location>
</feature>
<feature type="signal peptide" evidence="2">
    <location>
        <begin position="1"/>
        <end position="23"/>
    </location>
</feature>
<dbReference type="PATRIC" id="fig|1114963.3.peg.4649"/>
<evidence type="ECO:0000256" key="1">
    <source>
        <dbReference type="PROSITE-ProRule" id="PRU00339"/>
    </source>
</evidence>
<keyword evidence="1" id="KW-0802">TPR repeat</keyword>
<dbReference type="Gene3D" id="1.25.40.10">
    <property type="entry name" value="Tetratricopeptide repeat domain"/>
    <property type="match status" value="2"/>
</dbReference>
<sequence length="230" mass="24114">MRRLVLLAMAMSMPMAGAGSAIAADASGQGALEGSTRGLYISLIRQARTDGRPRAAIAYLDDFDRQHPDDREAQLLRVNCLLDLGQVTAARTALSRIPSSDRSGAAQAMRGHVFAAEGNWRQAAVQYAAALQVSPADAFIANALGYAWLRAGQSAQAVETLRGAYDLAPDDAVVRNNLMLALTVTGRLAEADGLLSKVADIREKARLRQQVAGEAARLAVAGGGTVSLGS</sequence>
<keyword evidence="2" id="KW-0732">Signal</keyword>
<dbReference type="PROSITE" id="PS50005">
    <property type="entry name" value="TPR"/>
    <property type="match status" value="1"/>
</dbReference>
<dbReference type="OrthoDB" id="7337138at2"/>
<comment type="caution">
    <text evidence="3">The sequence shown here is derived from an EMBL/GenBank/DDBJ whole genome shotgun (WGS) entry which is preliminary data.</text>
</comment>
<organism evidence="3 4">
    <name type="scientific">Novosphingobium barchaimii LL02</name>
    <dbReference type="NCBI Taxonomy" id="1114963"/>
    <lineage>
        <taxon>Bacteria</taxon>
        <taxon>Pseudomonadati</taxon>
        <taxon>Pseudomonadota</taxon>
        <taxon>Alphaproteobacteria</taxon>
        <taxon>Sphingomonadales</taxon>
        <taxon>Sphingomonadaceae</taxon>
        <taxon>Novosphingobium</taxon>
    </lineage>
</organism>
<dbReference type="InterPro" id="IPR011990">
    <property type="entry name" value="TPR-like_helical_dom_sf"/>
</dbReference>
<dbReference type="Pfam" id="PF14559">
    <property type="entry name" value="TPR_19"/>
    <property type="match status" value="1"/>
</dbReference>
<evidence type="ECO:0000313" key="4">
    <source>
        <dbReference type="Proteomes" id="UP000052268"/>
    </source>
</evidence>
<dbReference type="SUPFAM" id="SSF48452">
    <property type="entry name" value="TPR-like"/>
    <property type="match status" value="1"/>
</dbReference>
<reference evidence="3 4" key="1">
    <citation type="journal article" date="2015" name="G3 (Bethesda)">
        <title>Insights into Ongoing Evolution of the Hexachlorocyclohexane Catabolic Pathway from Comparative Genomics of Ten Sphingomonadaceae Strains.</title>
        <authorList>
            <person name="Pearce S.L."/>
            <person name="Oakeshott J.G."/>
            <person name="Pandey G."/>
        </authorList>
    </citation>
    <scope>NUCLEOTIDE SEQUENCE [LARGE SCALE GENOMIC DNA]</scope>
    <source>
        <strain evidence="3 4">LL02</strain>
    </source>
</reference>
<feature type="repeat" description="TPR" evidence="1">
    <location>
        <begin position="138"/>
        <end position="171"/>
    </location>
</feature>
<dbReference type="InterPro" id="IPR019734">
    <property type="entry name" value="TPR_rpt"/>
</dbReference>
<evidence type="ECO:0000313" key="3">
    <source>
        <dbReference type="EMBL" id="KMS51122.1"/>
    </source>
</evidence>